<dbReference type="PANTHER" id="PTHR11002">
    <property type="entry name" value="CARBONIC ANHYDRASE"/>
    <property type="match status" value="1"/>
</dbReference>
<proteinExistence type="inferred from homology"/>
<dbReference type="SUPFAM" id="SSF53056">
    <property type="entry name" value="beta-carbonic anhydrase, cab"/>
    <property type="match status" value="1"/>
</dbReference>
<dbReference type="EMBL" id="UHJA01000001">
    <property type="protein sequence ID" value="SUP76838.1"/>
    <property type="molecule type" value="Genomic_DNA"/>
</dbReference>
<dbReference type="InterPro" id="IPR001765">
    <property type="entry name" value="Carbonic_anhydrase"/>
</dbReference>
<dbReference type="PROSITE" id="PS51318">
    <property type="entry name" value="TAT"/>
    <property type="match status" value="1"/>
</dbReference>
<protein>
    <submittedName>
        <fullName evidence="4">Putative carbonic anhydrase</fullName>
        <ecNumber evidence="4">4.2.1.1</ecNumber>
    </submittedName>
</protein>
<evidence type="ECO:0000313" key="5">
    <source>
        <dbReference type="Proteomes" id="UP000254835"/>
    </source>
</evidence>
<dbReference type="AlphaFoldDB" id="A0A380PTH2"/>
<dbReference type="InterPro" id="IPR019546">
    <property type="entry name" value="TAT_signal_bac_arc"/>
</dbReference>
<dbReference type="EC" id="4.2.1.1" evidence="4"/>
<comment type="cofactor">
    <cofactor evidence="3">
        <name>Zn(2+)</name>
        <dbReference type="ChEBI" id="CHEBI:29105"/>
    </cofactor>
    <text evidence="3">Binds 1 zinc ion per subunit.</text>
</comment>
<evidence type="ECO:0000256" key="1">
    <source>
        <dbReference type="ARBA" id="ARBA00006217"/>
    </source>
</evidence>
<dbReference type="CDD" id="cd03378">
    <property type="entry name" value="beta_CA_cladeC"/>
    <property type="match status" value="1"/>
</dbReference>
<evidence type="ECO:0000256" key="3">
    <source>
        <dbReference type="PIRSR" id="PIRSR601765-1"/>
    </source>
</evidence>
<feature type="binding site" evidence="3">
    <location>
        <position position="103"/>
    </location>
    <ligand>
        <name>Zn(2+)</name>
        <dbReference type="ChEBI" id="CHEBI:29105"/>
    </ligand>
</feature>
<feature type="binding site" evidence="3">
    <location>
        <position position="159"/>
    </location>
    <ligand>
        <name>Zn(2+)</name>
        <dbReference type="ChEBI" id="CHEBI:29105"/>
    </ligand>
</feature>
<comment type="similarity">
    <text evidence="1">Belongs to the beta-class carbonic anhydrase family.</text>
</comment>
<dbReference type="GO" id="GO:0004089">
    <property type="term" value="F:carbonate dehydratase activity"/>
    <property type="evidence" value="ECO:0007669"/>
    <property type="project" value="UniProtKB-EC"/>
</dbReference>
<dbReference type="OrthoDB" id="9797527at2"/>
<name>A0A380PTH2_YERFR</name>
<dbReference type="RefSeq" id="WP_032910273.1">
    <property type="nucleotide sequence ID" value="NZ_CABHXP010000337.1"/>
</dbReference>
<feature type="binding site" evidence="3">
    <location>
        <position position="105"/>
    </location>
    <ligand>
        <name>Zn(2+)</name>
        <dbReference type="ChEBI" id="CHEBI:29105"/>
    </ligand>
</feature>
<dbReference type="GeneID" id="57905907"/>
<dbReference type="NCBIfam" id="NF011765">
    <property type="entry name" value="PRK15219.1"/>
    <property type="match status" value="1"/>
</dbReference>
<dbReference type="InterPro" id="IPR006311">
    <property type="entry name" value="TAT_signal"/>
</dbReference>
<evidence type="ECO:0000256" key="2">
    <source>
        <dbReference type="ARBA" id="ARBA00022729"/>
    </source>
</evidence>
<dbReference type="Pfam" id="PF00484">
    <property type="entry name" value="Pro_CA"/>
    <property type="match status" value="1"/>
</dbReference>
<dbReference type="SMART" id="SM00947">
    <property type="entry name" value="Pro_CA"/>
    <property type="match status" value="1"/>
</dbReference>
<gene>
    <name evidence="4" type="primary">cynT</name>
    <name evidence="4" type="ORF">NCTC11470_01893</name>
</gene>
<dbReference type="Proteomes" id="UP000254835">
    <property type="component" value="Unassembled WGS sequence"/>
</dbReference>
<keyword evidence="2" id="KW-0732">Signal</keyword>
<accession>A0A380PTH2</accession>
<sequence length="251" mass="26789">MSKITGCCPEENHPNSRRNVLKAALGITAAGVIGGIGLGLPQISYAAALTQAERDKLTPDQIVEGMKQGNKRFISGKMQQHDYLAQKRSSADGQFPAAVILSCIDSRAPAEIVLDTGIGETFNARIAGNISNDDLLGSLEFACAAAGAKVILVMGHTACGAIKGAIDNVELGNLTGLLNKIKPAIEMTQFDGEKSSKNERYVDAVAKNNVKHTIDEIRKNSEIINKLEKEGKIKIVGSMYNLNGGEVEFFM</sequence>
<keyword evidence="4" id="KW-0456">Lyase</keyword>
<dbReference type="Gene3D" id="3.40.1050.10">
    <property type="entry name" value="Carbonic anhydrase"/>
    <property type="match status" value="1"/>
</dbReference>
<evidence type="ECO:0000313" key="4">
    <source>
        <dbReference type="EMBL" id="SUP76838.1"/>
    </source>
</evidence>
<organism evidence="4 5">
    <name type="scientific">Yersinia frederiksenii</name>
    <dbReference type="NCBI Taxonomy" id="29484"/>
    <lineage>
        <taxon>Bacteria</taxon>
        <taxon>Pseudomonadati</taxon>
        <taxon>Pseudomonadota</taxon>
        <taxon>Gammaproteobacteria</taxon>
        <taxon>Enterobacterales</taxon>
        <taxon>Yersiniaceae</taxon>
        <taxon>Yersinia</taxon>
    </lineage>
</organism>
<feature type="binding site" evidence="3">
    <location>
        <position position="156"/>
    </location>
    <ligand>
        <name>Zn(2+)</name>
        <dbReference type="ChEBI" id="CHEBI:29105"/>
    </ligand>
</feature>
<dbReference type="PANTHER" id="PTHR11002:SF79">
    <property type="entry name" value="CARBONIC ANHYDRASE 2"/>
    <property type="match status" value="1"/>
</dbReference>
<keyword evidence="3" id="KW-0479">Metal-binding</keyword>
<dbReference type="GO" id="GO:0008270">
    <property type="term" value="F:zinc ion binding"/>
    <property type="evidence" value="ECO:0007669"/>
    <property type="project" value="InterPro"/>
</dbReference>
<keyword evidence="3" id="KW-0862">Zinc</keyword>
<dbReference type="InterPro" id="IPR036874">
    <property type="entry name" value="Carbonic_anhydrase_sf"/>
</dbReference>
<reference evidence="4 5" key="1">
    <citation type="submission" date="2018-06" db="EMBL/GenBank/DDBJ databases">
        <authorList>
            <consortium name="Pathogen Informatics"/>
            <person name="Doyle S."/>
        </authorList>
    </citation>
    <scope>NUCLEOTIDE SEQUENCE [LARGE SCALE GENOMIC DNA]</scope>
    <source>
        <strain evidence="4 5">NCTC11470</strain>
    </source>
</reference>
<dbReference type="NCBIfam" id="TIGR01409">
    <property type="entry name" value="TAT_signal_seq"/>
    <property type="match status" value="1"/>
</dbReference>